<dbReference type="InterPro" id="IPR051693">
    <property type="entry name" value="UPF0046_metallophosphoest"/>
</dbReference>
<dbReference type="InterPro" id="IPR029052">
    <property type="entry name" value="Metallo-depent_PP-like"/>
</dbReference>
<dbReference type="Gene3D" id="3.60.21.10">
    <property type="match status" value="1"/>
</dbReference>
<evidence type="ECO:0000259" key="1">
    <source>
        <dbReference type="Pfam" id="PF00149"/>
    </source>
</evidence>
<dbReference type="Pfam" id="PF00149">
    <property type="entry name" value="Metallophos"/>
    <property type="match status" value="1"/>
</dbReference>
<dbReference type="PANTHER" id="PTHR12905">
    <property type="entry name" value="METALLOPHOSPHOESTERASE"/>
    <property type="match status" value="1"/>
</dbReference>
<comment type="caution">
    <text evidence="2">The sequence shown here is derived from an EMBL/GenBank/DDBJ whole genome shotgun (WGS) entry which is preliminary data.</text>
</comment>
<feature type="domain" description="Calcineurin-like phosphoesterase" evidence="1">
    <location>
        <begin position="6"/>
        <end position="186"/>
    </location>
</feature>
<protein>
    <submittedName>
        <fullName evidence="2">Metallo-dependent phosphatase-like protein</fullName>
    </submittedName>
</protein>
<dbReference type="InterPro" id="IPR042283">
    <property type="entry name" value="GpdQ_catalytic"/>
</dbReference>
<dbReference type="SUPFAM" id="SSF56300">
    <property type="entry name" value="Metallo-dependent phosphatases"/>
    <property type="match status" value="1"/>
</dbReference>
<gene>
    <name evidence="2" type="ORF">BKA67DRAFT_595059</name>
</gene>
<evidence type="ECO:0000313" key="3">
    <source>
        <dbReference type="Proteomes" id="UP000758603"/>
    </source>
</evidence>
<dbReference type="Proteomes" id="UP000758603">
    <property type="component" value="Unassembled WGS sequence"/>
</dbReference>
<evidence type="ECO:0000313" key="2">
    <source>
        <dbReference type="EMBL" id="KAH6646852.1"/>
    </source>
</evidence>
<dbReference type="CDD" id="cd07379">
    <property type="entry name" value="MPP_239FB"/>
    <property type="match status" value="1"/>
</dbReference>
<proteinExistence type="predicted"/>
<accession>A0A9P8UD67</accession>
<dbReference type="InterPro" id="IPR004843">
    <property type="entry name" value="Calcineurin-like_PHP"/>
</dbReference>
<dbReference type="GO" id="GO:0016787">
    <property type="term" value="F:hydrolase activity"/>
    <property type="evidence" value="ECO:0007669"/>
    <property type="project" value="InterPro"/>
</dbReference>
<dbReference type="RefSeq" id="XP_045953366.1">
    <property type="nucleotide sequence ID" value="XM_046105118.1"/>
</dbReference>
<sequence length="197" mass="22050">MGIKTRLFIISDTHGGVFNVNDAQRADVVIHCGDLTKESKIDEYRNTLDLLRRVPTPLKLIISGNHDLTLDEPTFRKQLSKTTQPIEPGLVKSKFEDYGEPRRLFDEVREAGIVLLDERNYEFALQDGALLRNFAIADSTHVAITHGPPHGVMDYMDAKQRVGCSHLFGAIAPAKPLLHCFGHVHEGWGLLTDLVQN</sequence>
<dbReference type="EMBL" id="JAGPXC010000009">
    <property type="protein sequence ID" value="KAH6646852.1"/>
    <property type="molecule type" value="Genomic_DNA"/>
</dbReference>
<reference evidence="2" key="1">
    <citation type="journal article" date="2021" name="Nat. Commun.">
        <title>Genetic determinants of endophytism in the Arabidopsis root mycobiome.</title>
        <authorList>
            <person name="Mesny F."/>
            <person name="Miyauchi S."/>
            <person name="Thiergart T."/>
            <person name="Pickel B."/>
            <person name="Atanasova L."/>
            <person name="Karlsson M."/>
            <person name="Huettel B."/>
            <person name="Barry K.W."/>
            <person name="Haridas S."/>
            <person name="Chen C."/>
            <person name="Bauer D."/>
            <person name="Andreopoulos W."/>
            <person name="Pangilinan J."/>
            <person name="LaButti K."/>
            <person name="Riley R."/>
            <person name="Lipzen A."/>
            <person name="Clum A."/>
            <person name="Drula E."/>
            <person name="Henrissat B."/>
            <person name="Kohler A."/>
            <person name="Grigoriev I.V."/>
            <person name="Martin F.M."/>
            <person name="Hacquard S."/>
        </authorList>
    </citation>
    <scope>NUCLEOTIDE SEQUENCE</scope>
    <source>
        <strain evidence="2">MPI-SDFR-AT-0073</strain>
    </source>
</reference>
<dbReference type="GeneID" id="70134009"/>
<dbReference type="PANTHER" id="PTHR12905:SF0">
    <property type="entry name" value="CALCINEURIN-LIKE PHOSPHOESTERASE DOMAIN-CONTAINING PROTEIN"/>
    <property type="match status" value="1"/>
</dbReference>
<organism evidence="2 3">
    <name type="scientific">Truncatella angustata</name>
    <dbReference type="NCBI Taxonomy" id="152316"/>
    <lineage>
        <taxon>Eukaryota</taxon>
        <taxon>Fungi</taxon>
        <taxon>Dikarya</taxon>
        <taxon>Ascomycota</taxon>
        <taxon>Pezizomycotina</taxon>
        <taxon>Sordariomycetes</taxon>
        <taxon>Xylariomycetidae</taxon>
        <taxon>Amphisphaeriales</taxon>
        <taxon>Sporocadaceae</taxon>
        <taxon>Truncatella</taxon>
    </lineage>
</organism>
<dbReference type="Gene3D" id="3.60.21.40">
    <property type="entry name" value="GpdQ, catalytic alpha/beta sandwich domain"/>
    <property type="match status" value="1"/>
</dbReference>
<name>A0A9P8UD67_9PEZI</name>
<keyword evidence="3" id="KW-1185">Reference proteome</keyword>
<dbReference type="OrthoDB" id="630188at2759"/>
<dbReference type="AlphaFoldDB" id="A0A9P8UD67"/>